<dbReference type="CDD" id="cd00082">
    <property type="entry name" value="HisKA"/>
    <property type="match status" value="1"/>
</dbReference>
<dbReference type="PRINTS" id="PR00344">
    <property type="entry name" value="BCTRLSENSOR"/>
</dbReference>
<dbReference type="SMART" id="SM00387">
    <property type="entry name" value="HATPase_c"/>
    <property type="match status" value="1"/>
</dbReference>
<dbReference type="InterPro" id="IPR036890">
    <property type="entry name" value="HATPase_C_sf"/>
</dbReference>
<dbReference type="InterPro" id="IPR011006">
    <property type="entry name" value="CheY-like_superfamily"/>
</dbReference>
<dbReference type="Pfam" id="PF00072">
    <property type="entry name" value="Response_reg"/>
    <property type="match status" value="1"/>
</dbReference>
<gene>
    <name evidence="11" type="ORF">H4F99_06700</name>
</gene>
<dbReference type="EMBL" id="JACHTE010000004">
    <property type="protein sequence ID" value="MBB1088178.1"/>
    <property type="molecule type" value="Genomic_DNA"/>
</dbReference>
<reference evidence="11 12" key="1">
    <citation type="submission" date="2020-07" db="EMBL/GenBank/DDBJ databases">
        <authorList>
            <person name="Xu S."/>
            <person name="Li A."/>
        </authorList>
    </citation>
    <scope>NUCLEOTIDE SEQUENCE [LARGE SCALE GENOMIC DNA]</scope>
    <source>
        <strain evidence="11 12">SG-8</strain>
    </source>
</reference>
<dbReference type="SUPFAM" id="SSF55874">
    <property type="entry name" value="ATPase domain of HSP90 chaperone/DNA topoisomerase II/histidine kinase"/>
    <property type="match status" value="1"/>
</dbReference>
<evidence type="ECO:0000259" key="9">
    <source>
        <dbReference type="PROSITE" id="PS50109"/>
    </source>
</evidence>
<dbReference type="Gene3D" id="3.30.565.10">
    <property type="entry name" value="Histidine kinase-like ATPase, C-terminal domain"/>
    <property type="match status" value="1"/>
</dbReference>
<keyword evidence="12" id="KW-1185">Reference proteome</keyword>
<dbReference type="InterPro" id="IPR004358">
    <property type="entry name" value="Sig_transdc_His_kin-like_C"/>
</dbReference>
<feature type="domain" description="Histidine kinase" evidence="9">
    <location>
        <begin position="826"/>
        <end position="1044"/>
    </location>
</feature>
<feature type="domain" description="Response regulatory" evidence="10">
    <location>
        <begin position="1064"/>
        <end position="1178"/>
    </location>
</feature>
<name>A0A7W3U3A9_9GAMM</name>
<evidence type="ECO:0000313" key="12">
    <source>
        <dbReference type="Proteomes" id="UP000552587"/>
    </source>
</evidence>
<dbReference type="PROSITE" id="PS50109">
    <property type="entry name" value="HIS_KIN"/>
    <property type="match status" value="1"/>
</dbReference>
<dbReference type="GO" id="GO:0009927">
    <property type="term" value="F:histidine phosphotransfer kinase activity"/>
    <property type="evidence" value="ECO:0007669"/>
    <property type="project" value="TreeGrafter"/>
</dbReference>
<evidence type="ECO:0000256" key="8">
    <source>
        <dbReference type="SAM" id="SignalP"/>
    </source>
</evidence>
<sequence length="1181" mass="127645">MALRWIAWRAALVAVLAAVSGWAHAQARMPDVPRPRIIGVEDGLPSSYINGITEDRDGYIWVATTDGLARYDGTGMRVWRHDPADPASLPGNLITVVHVDARNRVWAAVETRGLSMIDAGRRELTHYRMSGDPRIGSDDVFAIASRGDEIWFGTYGGGLHRLDGRGRIVRFMPREGDPTSLPAETVTSLAFDDTGTLWVGTVAGLAAWDGTAFRRVALPGEVPDGLVYSVTARQDGLWVGAADGLHRMQPDGAWAALSWSGMFARPNAALSIASDPHDHLWIGTQRSIWQVAPGEVPVPAGVALHGPTRLVQQIHAQDNGALWMPVAGRGLGLLRPDWRTAVQLSRETGLTSSLYLGTVPSADGGVWMIGERGELDFLDARGQLHPTDPDIRAALAGWRPTSIAEDRHGRVWLGTAGLHGSLLQVGAEGVAREWSPASDVDATFGGAIPLMKTGPDGSLWLVSSGGGVQQRDPGTGEVLTSIPVGDAHGLGRGDVEALGFDAEGRVWIAGEDGLRRWDAARRRFEPPHGLGQERVFGFDFDGADTLWIQRLAGLERYRRIGDGWQRDARVGSAQGIPAVEGMGLHVDARGRVWLATARGLYRWDPTAWHMRRFGLADGLSSHQFVDHSTVLTPEGLLVGAVEDGGVVVVDTRARDPAPLAPRLQWGEVEVRREGDWHALTPGALASLPADHRELRVAFRLLAFDNPEESRYFTRLDGDDKDWVAHGRRGERILAGLGPGHHVLHVRAVDALGNAAAERTLRFRVEPPWWRTPPAWAGFAGLAALLAWWLADAYRGRLRQQQAQQRIEHEREVAEQASQAKTRFLATLGHEVRTPLTGVLGMSELLLDTPLDGRQRGYAEAIGKAGEHLLRLVNDALDLARIEAGKLELDPAPFDLRALVAEAAVLVEPLALEKQLDFGVRIAPEVPRSVSGDRKRVCQILLNLLNNAVKFTDVGRVGMSVTAPADGGVRFSVEDTGPGLEAGQKARLFHRFEQADGARTTTRYGGSGLGLAICHELALAMDGRITVESEPGRGARFDVWLPLPEAACGEAVASPARMVHGELLELLLVEDDATVAEVVTGLLQRQGHHVVHAGHALDALSEVQSRGFDAALLDLDLPGLDGLALARQLRRQGFEHPLVAITARADGEAEAEAMAAGFDAFLRKPLTGAMLRQALAGITKRS</sequence>
<dbReference type="InterPro" id="IPR015943">
    <property type="entry name" value="WD40/YVTN_repeat-like_dom_sf"/>
</dbReference>
<dbReference type="PANTHER" id="PTHR43047">
    <property type="entry name" value="TWO-COMPONENT HISTIDINE PROTEIN KINASE"/>
    <property type="match status" value="1"/>
</dbReference>
<dbReference type="FunFam" id="3.30.565.10:FF:000010">
    <property type="entry name" value="Sensor histidine kinase RcsC"/>
    <property type="match status" value="1"/>
</dbReference>
<evidence type="ECO:0000256" key="4">
    <source>
        <dbReference type="ARBA" id="ARBA00022679"/>
    </source>
</evidence>
<dbReference type="FunFam" id="1.10.287.130:FF:000028">
    <property type="entry name" value="Hybrid signal transduction histidine kinase"/>
    <property type="match status" value="1"/>
</dbReference>
<feature type="modified residue" description="4-aspartylphosphate" evidence="7">
    <location>
        <position position="1113"/>
    </location>
</feature>
<evidence type="ECO:0000256" key="7">
    <source>
        <dbReference type="PROSITE-ProRule" id="PRU00169"/>
    </source>
</evidence>
<dbReference type="RefSeq" id="WP_182668955.1">
    <property type="nucleotide sequence ID" value="NZ_JACHTE010000004.1"/>
</dbReference>
<dbReference type="SUPFAM" id="SSF63829">
    <property type="entry name" value="Calcium-dependent phosphotriesterase"/>
    <property type="match status" value="3"/>
</dbReference>
<evidence type="ECO:0000259" key="10">
    <source>
        <dbReference type="PROSITE" id="PS50110"/>
    </source>
</evidence>
<evidence type="ECO:0000313" key="11">
    <source>
        <dbReference type="EMBL" id="MBB1088178.1"/>
    </source>
</evidence>
<dbReference type="EC" id="2.7.13.3" evidence="2"/>
<dbReference type="Gene3D" id="3.40.50.2300">
    <property type="match status" value="1"/>
</dbReference>
<keyword evidence="3 7" id="KW-0597">Phosphoprotein</keyword>
<keyword evidence="8" id="KW-0732">Signal</keyword>
<organism evidence="11 12">
    <name type="scientific">Marilutibacter penaei</name>
    <dbReference type="NCBI Taxonomy" id="2759900"/>
    <lineage>
        <taxon>Bacteria</taxon>
        <taxon>Pseudomonadati</taxon>
        <taxon>Pseudomonadota</taxon>
        <taxon>Gammaproteobacteria</taxon>
        <taxon>Lysobacterales</taxon>
        <taxon>Lysobacteraceae</taxon>
        <taxon>Marilutibacter</taxon>
    </lineage>
</organism>
<feature type="chain" id="PRO_5030600681" description="histidine kinase" evidence="8">
    <location>
        <begin position="26"/>
        <end position="1181"/>
    </location>
</feature>
<dbReference type="SMART" id="SM00448">
    <property type="entry name" value="REC"/>
    <property type="match status" value="1"/>
</dbReference>
<evidence type="ECO:0000256" key="3">
    <source>
        <dbReference type="ARBA" id="ARBA00022553"/>
    </source>
</evidence>
<evidence type="ECO:0000256" key="5">
    <source>
        <dbReference type="ARBA" id="ARBA00022777"/>
    </source>
</evidence>
<feature type="signal peptide" evidence="8">
    <location>
        <begin position="1"/>
        <end position="25"/>
    </location>
</feature>
<dbReference type="InterPro" id="IPR001789">
    <property type="entry name" value="Sig_transdc_resp-reg_receiver"/>
</dbReference>
<dbReference type="Pfam" id="PF07494">
    <property type="entry name" value="Reg_prop"/>
    <property type="match status" value="2"/>
</dbReference>
<dbReference type="Proteomes" id="UP000552587">
    <property type="component" value="Unassembled WGS sequence"/>
</dbReference>
<dbReference type="Gene3D" id="2.60.40.10">
    <property type="entry name" value="Immunoglobulins"/>
    <property type="match status" value="1"/>
</dbReference>
<dbReference type="InterPro" id="IPR011110">
    <property type="entry name" value="Reg_prop"/>
</dbReference>
<dbReference type="SUPFAM" id="SSF47384">
    <property type="entry name" value="Homodimeric domain of signal transducing histidine kinase"/>
    <property type="match status" value="1"/>
</dbReference>
<keyword evidence="4" id="KW-0808">Transferase</keyword>
<dbReference type="Gene3D" id="2.130.10.10">
    <property type="entry name" value="YVTN repeat-like/Quinoprotein amine dehydrogenase"/>
    <property type="match status" value="3"/>
</dbReference>
<dbReference type="PROSITE" id="PS50110">
    <property type="entry name" value="RESPONSE_REGULATORY"/>
    <property type="match status" value="1"/>
</dbReference>
<dbReference type="PANTHER" id="PTHR43047:SF72">
    <property type="entry name" value="OSMOSENSING HISTIDINE PROTEIN KINASE SLN1"/>
    <property type="match status" value="1"/>
</dbReference>
<dbReference type="InterPro" id="IPR003594">
    <property type="entry name" value="HATPase_dom"/>
</dbReference>
<dbReference type="InterPro" id="IPR005467">
    <property type="entry name" value="His_kinase_dom"/>
</dbReference>
<dbReference type="InterPro" id="IPR036097">
    <property type="entry name" value="HisK_dim/P_sf"/>
</dbReference>
<dbReference type="SMART" id="SM00388">
    <property type="entry name" value="HisKA"/>
    <property type="match status" value="1"/>
</dbReference>
<dbReference type="Pfam" id="PF02518">
    <property type="entry name" value="HATPase_c"/>
    <property type="match status" value="1"/>
</dbReference>
<dbReference type="SUPFAM" id="SSF52172">
    <property type="entry name" value="CheY-like"/>
    <property type="match status" value="1"/>
</dbReference>
<dbReference type="AlphaFoldDB" id="A0A7W3U3A9"/>
<comment type="catalytic activity">
    <reaction evidence="1">
        <text>ATP + protein L-histidine = ADP + protein N-phospho-L-histidine.</text>
        <dbReference type="EC" id="2.7.13.3"/>
    </reaction>
</comment>
<dbReference type="CDD" id="cd16922">
    <property type="entry name" value="HATPase_EvgS-ArcB-TorS-like"/>
    <property type="match status" value="1"/>
</dbReference>
<dbReference type="InterPro" id="IPR013783">
    <property type="entry name" value="Ig-like_fold"/>
</dbReference>
<accession>A0A7W3U3A9</accession>
<evidence type="ECO:0000256" key="6">
    <source>
        <dbReference type="ARBA" id="ARBA00023012"/>
    </source>
</evidence>
<dbReference type="GO" id="GO:0005886">
    <property type="term" value="C:plasma membrane"/>
    <property type="evidence" value="ECO:0007669"/>
    <property type="project" value="TreeGrafter"/>
</dbReference>
<dbReference type="Gene3D" id="1.10.287.130">
    <property type="match status" value="1"/>
</dbReference>
<dbReference type="GO" id="GO:0000155">
    <property type="term" value="F:phosphorelay sensor kinase activity"/>
    <property type="evidence" value="ECO:0007669"/>
    <property type="project" value="InterPro"/>
</dbReference>
<keyword evidence="5" id="KW-0418">Kinase</keyword>
<protein>
    <recommendedName>
        <fullName evidence="2">histidine kinase</fullName>
        <ecNumber evidence="2">2.7.13.3</ecNumber>
    </recommendedName>
</protein>
<keyword evidence="6" id="KW-0902">Two-component regulatory system</keyword>
<comment type="caution">
    <text evidence="11">The sequence shown here is derived from an EMBL/GenBank/DDBJ whole genome shotgun (WGS) entry which is preliminary data.</text>
</comment>
<evidence type="ECO:0000256" key="1">
    <source>
        <dbReference type="ARBA" id="ARBA00000085"/>
    </source>
</evidence>
<dbReference type="Pfam" id="PF00512">
    <property type="entry name" value="HisKA"/>
    <property type="match status" value="1"/>
</dbReference>
<dbReference type="InterPro" id="IPR003661">
    <property type="entry name" value="HisK_dim/P_dom"/>
</dbReference>
<evidence type="ECO:0000256" key="2">
    <source>
        <dbReference type="ARBA" id="ARBA00012438"/>
    </source>
</evidence>
<proteinExistence type="predicted"/>